<dbReference type="Pfam" id="PF00081">
    <property type="entry name" value="Sod_Fe_N"/>
    <property type="match status" value="1"/>
</dbReference>
<evidence type="ECO:0000259" key="8">
    <source>
        <dbReference type="Pfam" id="PF00081"/>
    </source>
</evidence>
<evidence type="ECO:0000313" key="10">
    <source>
        <dbReference type="EMBL" id="TXC69024.1"/>
    </source>
</evidence>
<evidence type="ECO:0000256" key="4">
    <source>
        <dbReference type="ARBA" id="ARBA00023002"/>
    </source>
</evidence>
<evidence type="ECO:0000256" key="3">
    <source>
        <dbReference type="ARBA" id="ARBA00022723"/>
    </source>
</evidence>
<evidence type="ECO:0000259" key="9">
    <source>
        <dbReference type="Pfam" id="PF02777"/>
    </source>
</evidence>
<dbReference type="GO" id="GO:0046872">
    <property type="term" value="F:metal ion binding"/>
    <property type="evidence" value="ECO:0007669"/>
    <property type="project" value="UniProtKB-KW"/>
</dbReference>
<evidence type="ECO:0000256" key="6">
    <source>
        <dbReference type="PIRSR" id="PIRSR000349-1"/>
    </source>
</evidence>
<feature type="binding site" evidence="6">
    <location>
        <position position="159"/>
    </location>
    <ligand>
        <name>Mn(2+)</name>
        <dbReference type="ChEBI" id="CHEBI:29035"/>
    </ligand>
</feature>
<dbReference type="InterPro" id="IPR001189">
    <property type="entry name" value="Mn/Fe_SOD"/>
</dbReference>
<proteinExistence type="inferred from homology"/>
<sequence length="206" mass="23046">MAFELPELPYAKTAFGEIISSQTFDYHHGKHHKAYVDKTNGMLADADLEGKSLSEVIKAAKDKGNKGLFNNAAQVWNHSFYWLCLSPEQKSPSGELAARIDDDFGSHDEFLAKFKEEAVGHFASGWAWLVLDGDTLKITSLHDADSPVAHGMKPLLTLDVWEHAYYLDYQNARPDYVQTLLEKAINWEFVAKNLDGEGVSRADQKG</sequence>
<dbReference type="EMBL" id="VOPY01000002">
    <property type="protein sequence ID" value="TXC69024.1"/>
    <property type="molecule type" value="Genomic_DNA"/>
</dbReference>
<dbReference type="InterPro" id="IPR019833">
    <property type="entry name" value="Mn/Fe_SOD_BS"/>
</dbReference>
<dbReference type="PIRSF" id="PIRSF000349">
    <property type="entry name" value="SODismutase"/>
    <property type="match status" value="1"/>
</dbReference>
<dbReference type="PANTHER" id="PTHR42769:SF3">
    <property type="entry name" value="SUPEROXIDE DISMUTASE [FE] 2, CHLOROPLASTIC"/>
    <property type="match status" value="1"/>
</dbReference>
<dbReference type="Gene3D" id="3.55.40.20">
    <property type="entry name" value="Iron/manganese superoxide dismutase, C-terminal domain"/>
    <property type="match status" value="1"/>
</dbReference>
<comment type="catalytic activity">
    <reaction evidence="7">
        <text>2 superoxide + 2 H(+) = H2O2 + O2</text>
        <dbReference type="Rhea" id="RHEA:20696"/>
        <dbReference type="ChEBI" id="CHEBI:15378"/>
        <dbReference type="ChEBI" id="CHEBI:15379"/>
        <dbReference type="ChEBI" id="CHEBI:16240"/>
        <dbReference type="ChEBI" id="CHEBI:18421"/>
        <dbReference type="EC" id="1.15.1.1"/>
    </reaction>
</comment>
<dbReference type="Gene3D" id="1.10.287.990">
    <property type="entry name" value="Fe,Mn superoxide dismutase (SOD) domain"/>
    <property type="match status" value="1"/>
</dbReference>
<organism evidence="10 11">
    <name type="scientific">Flavisphingopyxis soli</name>
    <dbReference type="NCBI Taxonomy" id="2601267"/>
    <lineage>
        <taxon>Bacteria</taxon>
        <taxon>Pseudomonadati</taxon>
        <taxon>Pseudomonadota</taxon>
        <taxon>Alphaproteobacteria</taxon>
        <taxon>Sphingomonadales</taxon>
        <taxon>Sphingopyxidaceae</taxon>
        <taxon>Flavisphingopyxis</taxon>
    </lineage>
</organism>
<evidence type="ECO:0000256" key="1">
    <source>
        <dbReference type="ARBA" id="ARBA00008714"/>
    </source>
</evidence>
<keyword evidence="4 7" id="KW-0560">Oxidoreductase</keyword>
<keyword evidence="5" id="KW-0408">Iron</keyword>
<evidence type="ECO:0000313" key="11">
    <source>
        <dbReference type="Proteomes" id="UP000321129"/>
    </source>
</evidence>
<dbReference type="SUPFAM" id="SSF54719">
    <property type="entry name" value="Fe,Mn superoxide dismutase (SOD), C-terminal domain"/>
    <property type="match status" value="1"/>
</dbReference>
<evidence type="ECO:0000256" key="7">
    <source>
        <dbReference type="RuleBase" id="RU000414"/>
    </source>
</evidence>
<dbReference type="PANTHER" id="PTHR42769">
    <property type="entry name" value="SUPEROXIDE DISMUTASE"/>
    <property type="match status" value="1"/>
</dbReference>
<feature type="binding site" evidence="6">
    <location>
        <position position="78"/>
    </location>
    <ligand>
        <name>Mn(2+)</name>
        <dbReference type="ChEBI" id="CHEBI:29035"/>
    </ligand>
</feature>
<keyword evidence="3 6" id="KW-0479">Metal-binding</keyword>
<dbReference type="OrthoDB" id="9803125at2"/>
<reference evidence="10 11" key="1">
    <citation type="submission" date="2019-08" db="EMBL/GenBank/DDBJ databases">
        <title>Sphingorhabdus soil sp. nov., isolated from arctic soil.</title>
        <authorList>
            <person name="Liu Y."/>
        </authorList>
    </citation>
    <scope>NUCLEOTIDE SEQUENCE [LARGE SCALE GENOMIC DNA]</scope>
    <source>
        <strain evidence="10 11">D-2Q-5-6</strain>
    </source>
</reference>
<dbReference type="PRINTS" id="PR01703">
    <property type="entry name" value="MNSODISMTASE"/>
</dbReference>
<dbReference type="FunFam" id="1.10.287.990:FF:000002">
    <property type="entry name" value="Superoxide dismutase"/>
    <property type="match status" value="1"/>
</dbReference>
<dbReference type="InterPro" id="IPR036314">
    <property type="entry name" value="SOD_C_sf"/>
</dbReference>
<keyword evidence="11" id="KW-1185">Reference proteome</keyword>
<dbReference type="PROSITE" id="PS00088">
    <property type="entry name" value="SOD_MN"/>
    <property type="match status" value="1"/>
</dbReference>
<comment type="caution">
    <text evidence="10">The sequence shown here is derived from an EMBL/GenBank/DDBJ whole genome shotgun (WGS) entry which is preliminary data.</text>
</comment>
<dbReference type="AlphaFoldDB" id="A0A5C6U8A0"/>
<protein>
    <recommendedName>
        <fullName evidence="2 7">Superoxide dismutase</fullName>
        <ecNumber evidence="2 7">1.15.1.1</ecNumber>
    </recommendedName>
</protein>
<feature type="binding site" evidence="6">
    <location>
        <position position="27"/>
    </location>
    <ligand>
        <name>Mn(2+)</name>
        <dbReference type="ChEBI" id="CHEBI:29035"/>
    </ligand>
</feature>
<dbReference type="SUPFAM" id="SSF46609">
    <property type="entry name" value="Fe,Mn superoxide dismutase (SOD), N-terminal domain"/>
    <property type="match status" value="1"/>
</dbReference>
<evidence type="ECO:0000256" key="2">
    <source>
        <dbReference type="ARBA" id="ARBA00012682"/>
    </source>
</evidence>
<feature type="binding site" evidence="6">
    <location>
        <position position="163"/>
    </location>
    <ligand>
        <name>Mn(2+)</name>
        <dbReference type="ChEBI" id="CHEBI:29035"/>
    </ligand>
</feature>
<dbReference type="Proteomes" id="UP000321129">
    <property type="component" value="Unassembled WGS sequence"/>
</dbReference>
<dbReference type="GO" id="GO:0004784">
    <property type="term" value="F:superoxide dismutase activity"/>
    <property type="evidence" value="ECO:0007669"/>
    <property type="project" value="UniProtKB-EC"/>
</dbReference>
<comment type="function">
    <text evidence="7">Destroys radicals which are normally produced within the cells and which are toxic to biological systems.</text>
</comment>
<dbReference type="InterPro" id="IPR019831">
    <property type="entry name" value="Mn/Fe_SOD_N"/>
</dbReference>
<name>A0A5C6U8A0_9SPHN</name>
<dbReference type="EC" id="1.15.1.1" evidence="2 7"/>
<feature type="domain" description="Manganese/iron superoxide dismutase N-terminal" evidence="8">
    <location>
        <begin position="3"/>
        <end position="86"/>
    </location>
</feature>
<accession>A0A5C6U8A0</accession>
<evidence type="ECO:0000256" key="5">
    <source>
        <dbReference type="ARBA" id="ARBA00023004"/>
    </source>
</evidence>
<dbReference type="InterPro" id="IPR036324">
    <property type="entry name" value="Mn/Fe_SOD_N_sf"/>
</dbReference>
<dbReference type="RefSeq" id="WP_147122978.1">
    <property type="nucleotide sequence ID" value="NZ_VOPY01000002.1"/>
</dbReference>
<dbReference type="InterPro" id="IPR019832">
    <property type="entry name" value="Mn/Fe_SOD_C"/>
</dbReference>
<feature type="domain" description="Manganese/iron superoxide dismutase C-terminal" evidence="9">
    <location>
        <begin position="92"/>
        <end position="193"/>
    </location>
</feature>
<comment type="similarity">
    <text evidence="1 7">Belongs to the iron/manganese superoxide dismutase family.</text>
</comment>
<dbReference type="Pfam" id="PF02777">
    <property type="entry name" value="Sod_Fe_C"/>
    <property type="match status" value="1"/>
</dbReference>
<gene>
    <name evidence="10" type="ORF">FSZ31_08785</name>
</gene>